<dbReference type="AlphaFoldDB" id="A0A3A8F7T7"/>
<keyword evidence="1" id="KW-0472">Membrane</keyword>
<feature type="domain" description="DUF1468" evidence="2">
    <location>
        <begin position="10"/>
        <end position="143"/>
    </location>
</feature>
<dbReference type="Proteomes" id="UP000280405">
    <property type="component" value="Unassembled WGS sequence"/>
</dbReference>
<keyword evidence="4" id="KW-1185">Reference proteome</keyword>
<sequence>MMKSERILTAIIAVCGLFLLIYASNFEAPISYDPVGPKAFPILLMGLITASAVYLTVRPAIMFEPVELHWTKHLLGKLVLCTIALIVYALVFEWLGFIAATLLMTVAVGKLFHGKTIPVLITGLVLSVSTYYMFDRFLDVPLPLGIFG</sequence>
<dbReference type="OrthoDB" id="7025534at2"/>
<dbReference type="RefSeq" id="WP_120384758.1">
    <property type="nucleotide sequence ID" value="NZ_RAXT01000036.1"/>
</dbReference>
<dbReference type="EMBL" id="RAXT01000036">
    <property type="protein sequence ID" value="RKG36713.1"/>
    <property type="molecule type" value="Genomic_DNA"/>
</dbReference>
<feature type="transmembrane region" description="Helical" evidence="1">
    <location>
        <begin position="39"/>
        <end position="57"/>
    </location>
</feature>
<feature type="transmembrane region" description="Helical" evidence="1">
    <location>
        <begin position="78"/>
        <end position="104"/>
    </location>
</feature>
<feature type="transmembrane region" description="Helical" evidence="1">
    <location>
        <begin position="116"/>
        <end position="134"/>
    </location>
</feature>
<reference evidence="3 4" key="1">
    <citation type="submission" date="2018-09" db="EMBL/GenBank/DDBJ databases">
        <title>The draft genome of Acinetobacter spp. strains.</title>
        <authorList>
            <person name="Qin J."/>
            <person name="Feng Y."/>
            <person name="Zong Z."/>
        </authorList>
    </citation>
    <scope>NUCLEOTIDE SEQUENCE [LARGE SCALE GENOMIC DNA]</scope>
    <source>
        <strain evidence="3 4">WCHAc060115</strain>
    </source>
</reference>
<dbReference type="Pfam" id="PF07331">
    <property type="entry name" value="TctB"/>
    <property type="match status" value="1"/>
</dbReference>
<dbReference type="InterPro" id="IPR009936">
    <property type="entry name" value="DUF1468"/>
</dbReference>
<name>A0A3A8F7T7_9GAMM</name>
<organism evidence="3 4">
    <name type="scientific">Acinetobacter rongchengensis</name>
    <dbReference type="NCBI Taxonomy" id="2419601"/>
    <lineage>
        <taxon>Bacteria</taxon>
        <taxon>Pseudomonadati</taxon>
        <taxon>Pseudomonadota</taxon>
        <taxon>Gammaproteobacteria</taxon>
        <taxon>Moraxellales</taxon>
        <taxon>Moraxellaceae</taxon>
        <taxon>Acinetobacter</taxon>
    </lineage>
</organism>
<comment type="caution">
    <text evidence="3">The sequence shown here is derived from an EMBL/GenBank/DDBJ whole genome shotgun (WGS) entry which is preliminary data.</text>
</comment>
<evidence type="ECO:0000313" key="3">
    <source>
        <dbReference type="EMBL" id="RKG36713.1"/>
    </source>
</evidence>
<keyword evidence="1" id="KW-1133">Transmembrane helix</keyword>
<accession>A0A3A8F7T7</accession>
<keyword evidence="1" id="KW-0812">Transmembrane</keyword>
<evidence type="ECO:0000313" key="4">
    <source>
        <dbReference type="Proteomes" id="UP000280405"/>
    </source>
</evidence>
<gene>
    <name evidence="3" type="ORF">D7V20_13755</name>
</gene>
<proteinExistence type="predicted"/>
<evidence type="ECO:0000259" key="2">
    <source>
        <dbReference type="Pfam" id="PF07331"/>
    </source>
</evidence>
<protein>
    <submittedName>
        <fullName evidence="3">Tripartite tricarboxylate transporter TctB family protein</fullName>
    </submittedName>
</protein>
<evidence type="ECO:0000256" key="1">
    <source>
        <dbReference type="SAM" id="Phobius"/>
    </source>
</evidence>